<reference evidence="4" key="1">
    <citation type="submission" date="2012-12" db="EMBL/GenBank/DDBJ databases">
        <authorList>
            <person name="Hellsten U."/>
            <person name="Grimwood J."/>
            <person name="Chapman J.A."/>
            <person name="Shapiro H."/>
            <person name="Aerts A."/>
            <person name="Otillar R.P."/>
            <person name="Terry A.Y."/>
            <person name="Boore J.L."/>
            <person name="Simakov O."/>
            <person name="Marletaz F."/>
            <person name="Cho S.-J."/>
            <person name="Edsinger-Gonzales E."/>
            <person name="Havlak P."/>
            <person name="Kuo D.-H."/>
            <person name="Larsson T."/>
            <person name="Lv J."/>
            <person name="Arendt D."/>
            <person name="Savage R."/>
            <person name="Osoegawa K."/>
            <person name="de Jong P."/>
            <person name="Lindberg D.R."/>
            <person name="Seaver E.C."/>
            <person name="Weisblat D.A."/>
            <person name="Putnam N.H."/>
            <person name="Grigoriev I.V."/>
            <person name="Rokhsar D.S."/>
        </authorList>
    </citation>
    <scope>NUCLEOTIDE SEQUENCE</scope>
</reference>
<dbReference type="HOGENOM" id="CLU_133461_0_0_1"/>
<dbReference type="Proteomes" id="UP000015101">
    <property type="component" value="Unassembled WGS sequence"/>
</dbReference>
<gene>
    <name evidence="3" type="primary">20207170</name>
    <name evidence="2" type="ORF">HELRODRAFT_179192</name>
</gene>
<feature type="signal peptide" evidence="1">
    <location>
        <begin position="1"/>
        <end position="18"/>
    </location>
</feature>
<organism evidence="3 4">
    <name type="scientific">Helobdella robusta</name>
    <name type="common">Californian leech</name>
    <dbReference type="NCBI Taxonomy" id="6412"/>
    <lineage>
        <taxon>Eukaryota</taxon>
        <taxon>Metazoa</taxon>
        <taxon>Spiralia</taxon>
        <taxon>Lophotrochozoa</taxon>
        <taxon>Annelida</taxon>
        <taxon>Clitellata</taxon>
        <taxon>Hirudinea</taxon>
        <taxon>Rhynchobdellida</taxon>
        <taxon>Glossiphoniidae</taxon>
        <taxon>Helobdella</taxon>
    </lineage>
</organism>
<dbReference type="EMBL" id="KB097510">
    <property type="protein sequence ID" value="ESN95715.1"/>
    <property type="molecule type" value="Genomic_DNA"/>
</dbReference>
<evidence type="ECO:0000313" key="2">
    <source>
        <dbReference type="EMBL" id="ESN95715.1"/>
    </source>
</evidence>
<dbReference type="CTD" id="20207170"/>
<dbReference type="RefSeq" id="XP_009026274.1">
    <property type="nucleotide sequence ID" value="XM_009028026.1"/>
</dbReference>
<name>T1FEC1_HELRO</name>
<keyword evidence="1" id="KW-0732">Signal</keyword>
<reference evidence="3" key="3">
    <citation type="submission" date="2015-06" db="UniProtKB">
        <authorList>
            <consortium name="EnsemblMetazoa"/>
        </authorList>
    </citation>
    <scope>IDENTIFICATION</scope>
</reference>
<sequence length="158" mass="17938">MLYGYIALVISLLGVIHSSDVQHRPAQCPKNFNEEIRIGLDGGYKIVQLDFTRVKSYKCFYVSLTKPNRAFFKTDLSRNAAVRPTWKGFFEDKDKLYVVLPVINESKTCPEGSTFVDFTPIDKKDYAVCSFLDAETGVIVDKDDVQLTHLGRRVAEFS</sequence>
<protein>
    <submittedName>
        <fullName evidence="2 3">Uncharacterized protein</fullName>
    </submittedName>
</protein>
<evidence type="ECO:0000256" key="1">
    <source>
        <dbReference type="SAM" id="SignalP"/>
    </source>
</evidence>
<feature type="chain" id="PRO_5010980561" evidence="1">
    <location>
        <begin position="19"/>
        <end position="158"/>
    </location>
</feature>
<dbReference type="AlphaFoldDB" id="T1FEC1"/>
<reference evidence="2 4" key="2">
    <citation type="journal article" date="2013" name="Nature">
        <title>Insights into bilaterian evolution from three spiralian genomes.</title>
        <authorList>
            <person name="Simakov O."/>
            <person name="Marletaz F."/>
            <person name="Cho S.J."/>
            <person name="Edsinger-Gonzales E."/>
            <person name="Havlak P."/>
            <person name="Hellsten U."/>
            <person name="Kuo D.H."/>
            <person name="Larsson T."/>
            <person name="Lv J."/>
            <person name="Arendt D."/>
            <person name="Savage R."/>
            <person name="Osoegawa K."/>
            <person name="de Jong P."/>
            <person name="Grimwood J."/>
            <person name="Chapman J.A."/>
            <person name="Shapiro H."/>
            <person name="Aerts A."/>
            <person name="Otillar R.P."/>
            <person name="Terry A.Y."/>
            <person name="Boore J.L."/>
            <person name="Grigoriev I.V."/>
            <person name="Lindberg D.R."/>
            <person name="Seaver E.C."/>
            <person name="Weisblat D.A."/>
            <person name="Putnam N.H."/>
            <person name="Rokhsar D.S."/>
        </authorList>
    </citation>
    <scope>NUCLEOTIDE SEQUENCE</scope>
</reference>
<dbReference type="InParanoid" id="T1FEC1"/>
<dbReference type="EMBL" id="AMQM01006774">
    <property type="status" value="NOT_ANNOTATED_CDS"/>
    <property type="molecule type" value="Genomic_DNA"/>
</dbReference>
<keyword evidence="4" id="KW-1185">Reference proteome</keyword>
<dbReference type="EnsemblMetazoa" id="HelroT179192">
    <property type="protein sequence ID" value="HelroP179192"/>
    <property type="gene ID" value="HelroG179192"/>
</dbReference>
<dbReference type="KEGG" id="hro:HELRODRAFT_179192"/>
<evidence type="ECO:0000313" key="3">
    <source>
        <dbReference type="EnsemblMetazoa" id="HelroP179192"/>
    </source>
</evidence>
<accession>T1FEC1</accession>
<dbReference type="GeneID" id="20207170"/>
<evidence type="ECO:0000313" key="4">
    <source>
        <dbReference type="Proteomes" id="UP000015101"/>
    </source>
</evidence>
<proteinExistence type="predicted"/>